<keyword evidence="1" id="KW-1133">Transmembrane helix</keyword>
<gene>
    <name evidence="2" type="ORF">AFUS01_LOCUS11343</name>
</gene>
<dbReference type="AlphaFoldDB" id="A0A8J2K8F6"/>
<organism evidence="2 3">
    <name type="scientific">Allacma fusca</name>
    <dbReference type="NCBI Taxonomy" id="39272"/>
    <lineage>
        <taxon>Eukaryota</taxon>
        <taxon>Metazoa</taxon>
        <taxon>Ecdysozoa</taxon>
        <taxon>Arthropoda</taxon>
        <taxon>Hexapoda</taxon>
        <taxon>Collembola</taxon>
        <taxon>Symphypleona</taxon>
        <taxon>Sminthuridae</taxon>
        <taxon>Allacma</taxon>
    </lineage>
</organism>
<keyword evidence="1" id="KW-0472">Membrane</keyword>
<name>A0A8J2K8F6_9HEXA</name>
<accession>A0A8J2K8F6</accession>
<keyword evidence="3" id="KW-1185">Reference proteome</keyword>
<evidence type="ECO:0000313" key="2">
    <source>
        <dbReference type="EMBL" id="CAG7722184.1"/>
    </source>
</evidence>
<protein>
    <submittedName>
        <fullName evidence="2">Uncharacterized protein</fullName>
    </submittedName>
</protein>
<comment type="caution">
    <text evidence="2">The sequence shown here is derived from an EMBL/GenBank/DDBJ whole genome shotgun (WGS) entry which is preliminary data.</text>
</comment>
<evidence type="ECO:0000256" key="1">
    <source>
        <dbReference type="SAM" id="Phobius"/>
    </source>
</evidence>
<sequence>DEVGFRWATVFVLGVQVVLMILILGYLAKSRQGRANFGK</sequence>
<keyword evidence="1" id="KW-0812">Transmembrane</keyword>
<dbReference type="Proteomes" id="UP000708208">
    <property type="component" value="Unassembled WGS sequence"/>
</dbReference>
<proteinExistence type="predicted"/>
<feature type="non-terminal residue" evidence="2">
    <location>
        <position position="39"/>
    </location>
</feature>
<evidence type="ECO:0000313" key="3">
    <source>
        <dbReference type="Proteomes" id="UP000708208"/>
    </source>
</evidence>
<feature type="transmembrane region" description="Helical" evidence="1">
    <location>
        <begin position="6"/>
        <end position="27"/>
    </location>
</feature>
<reference evidence="2" key="1">
    <citation type="submission" date="2021-06" db="EMBL/GenBank/DDBJ databases">
        <authorList>
            <person name="Hodson N. C."/>
            <person name="Mongue J. A."/>
            <person name="Jaron S. K."/>
        </authorList>
    </citation>
    <scope>NUCLEOTIDE SEQUENCE</scope>
</reference>
<feature type="non-terminal residue" evidence="2">
    <location>
        <position position="1"/>
    </location>
</feature>
<dbReference type="EMBL" id="CAJVCH010086916">
    <property type="protein sequence ID" value="CAG7722184.1"/>
    <property type="molecule type" value="Genomic_DNA"/>
</dbReference>
<dbReference type="OrthoDB" id="446368at2759"/>